<name>A0A7T8GRI2_CALRO</name>
<dbReference type="Gene3D" id="3.90.1200.10">
    <property type="match status" value="1"/>
</dbReference>
<proteinExistence type="predicted"/>
<dbReference type="InterPro" id="IPR011009">
    <property type="entry name" value="Kinase-like_dom_sf"/>
</dbReference>
<keyword evidence="2" id="KW-1185">Reference proteome</keyword>
<dbReference type="InterPro" id="IPR004119">
    <property type="entry name" value="EcKL"/>
</dbReference>
<gene>
    <name evidence="1" type="ORF">FKW44_021620</name>
</gene>
<dbReference type="EMBL" id="CP045905">
    <property type="protein sequence ID" value="QQP36493.1"/>
    <property type="molecule type" value="Genomic_DNA"/>
</dbReference>
<feature type="non-terminal residue" evidence="1">
    <location>
        <position position="1"/>
    </location>
</feature>
<evidence type="ECO:0000313" key="1">
    <source>
        <dbReference type="EMBL" id="QQP36493.1"/>
    </source>
</evidence>
<dbReference type="SUPFAM" id="SSF56112">
    <property type="entry name" value="Protein kinase-like (PK-like)"/>
    <property type="match status" value="1"/>
</dbReference>
<reference evidence="2" key="1">
    <citation type="submission" date="2021-01" db="EMBL/GenBank/DDBJ databases">
        <title>Caligus Genome Assembly.</title>
        <authorList>
            <person name="Gallardo-Escarate C."/>
        </authorList>
    </citation>
    <scope>NUCLEOTIDE SEQUENCE [LARGE SCALE GENOMIC DNA]</scope>
</reference>
<evidence type="ECO:0000313" key="2">
    <source>
        <dbReference type="Proteomes" id="UP000595437"/>
    </source>
</evidence>
<dbReference type="Proteomes" id="UP000595437">
    <property type="component" value="Chromosome 16"/>
</dbReference>
<protein>
    <recommendedName>
        <fullName evidence="3">CHK kinase-like domain-containing protein</fullName>
    </recommendedName>
</protein>
<dbReference type="AlphaFoldDB" id="A0A7T8GRI2"/>
<organism evidence="1 2">
    <name type="scientific">Caligus rogercresseyi</name>
    <name type="common">Sea louse</name>
    <dbReference type="NCBI Taxonomy" id="217165"/>
    <lineage>
        <taxon>Eukaryota</taxon>
        <taxon>Metazoa</taxon>
        <taxon>Ecdysozoa</taxon>
        <taxon>Arthropoda</taxon>
        <taxon>Crustacea</taxon>
        <taxon>Multicrustacea</taxon>
        <taxon>Hexanauplia</taxon>
        <taxon>Copepoda</taxon>
        <taxon>Siphonostomatoida</taxon>
        <taxon>Caligidae</taxon>
        <taxon>Caligus</taxon>
    </lineage>
</organism>
<dbReference type="OrthoDB" id="6342691at2759"/>
<dbReference type="PANTHER" id="PTHR11012">
    <property type="entry name" value="PROTEIN KINASE-LIKE DOMAIN-CONTAINING"/>
    <property type="match status" value="1"/>
</dbReference>
<accession>A0A7T8GRI2</accession>
<evidence type="ECO:0008006" key="3">
    <source>
        <dbReference type="Google" id="ProtNLM"/>
    </source>
</evidence>
<sequence length="194" mass="22684">DSTLEAVKDRYDFLNEKQTPKRHFSIGLSPHENLERQFNKVLSKLTPFPHNNKFLTIVHGEYWEPNLMFKDSSSPQAELLQILDWKHARLDSGVYDLAFLLGSQDLRGDEIRDYIELYGESFSQTCRELGIVPLFSMEELREEYEDILRDSVSPALAHVLRKELMFLKANGKDPKRVKDFENRVEVILPRFLSP</sequence>
<dbReference type="Pfam" id="PF02958">
    <property type="entry name" value="EcKL"/>
    <property type="match status" value="1"/>
</dbReference>
<dbReference type="PANTHER" id="PTHR11012:SF30">
    <property type="entry name" value="PROTEIN KINASE-LIKE DOMAIN-CONTAINING"/>
    <property type="match status" value="1"/>
</dbReference>